<dbReference type="CDD" id="cd04301">
    <property type="entry name" value="NAT_SF"/>
    <property type="match status" value="1"/>
</dbReference>
<dbReference type="SUPFAM" id="SSF55729">
    <property type="entry name" value="Acyl-CoA N-acyltransferases (Nat)"/>
    <property type="match status" value="1"/>
</dbReference>
<dbReference type="EMBL" id="BAAADE010000003">
    <property type="protein sequence ID" value="GAA0605296.1"/>
    <property type="molecule type" value="Genomic_DNA"/>
</dbReference>
<feature type="domain" description="N-acetyltransferase" evidence="1">
    <location>
        <begin position="107"/>
        <end position="241"/>
    </location>
</feature>
<protein>
    <submittedName>
        <fullName evidence="2">GNAT family N-acetyltransferase</fullName>
    </submittedName>
</protein>
<dbReference type="PROSITE" id="PS51186">
    <property type="entry name" value="GNAT"/>
    <property type="match status" value="1"/>
</dbReference>
<evidence type="ECO:0000313" key="3">
    <source>
        <dbReference type="Proteomes" id="UP001424441"/>
    </source>
</evidence>
<evidence type="ECO:0000259" key="1">
    <source>
        <dbReference type="PROSITE" id="PS51186"/>
    </source>
</evidence>
<name>A0ABN1G6V3_9HYPH</name>
<dbReference type="Gene3D" id="3.40.630.30">
    <property type="match status" value="1"/>
</dbReference>
<dbReference type="Pfam" id="PF12746">
    <property type="entry name" value="GNAT_acetyltran"/>
    <property type="match status" value="1"/>
</dbReference>
<accession>A0ABN1G6V3</accession>
<dbReference type="InterPro" id="IPR027365">
    <property type="entry name" value="GNAT_acetyltra_YdfB-like"/>
</dbReference>
<reference evidence="2 3" key="1">
    <citation type="journal article" date="2019" name="Int. J. Syst. Evol. Microbiol.">
        <title>The Global Catalogue of Microorganisms (GCM) 10K type strain sequencing project: providing services to taxonomists for standard genome sequencing and annotation.</title>
        <authorList>
            <consortium name="The Broad Institute Genomics Platform"/>
            <consortium name="The Broad Institute Genome Sequencing Center for Infectious Disease"/>
            <person name="Wu L."/>
            <person name="Ma J."/>
        </authorList>
    </citation>
    <scope>NUCLEOTIDE SEQUENCE [LARGE SCALE GENOMIC DNA]</scope>
    <source>
        <strain evidence="2 3">JCM 15115</strain>
    </source>
</reference>
<proteinExistence type="predicted"/>
<sequence length="241" mass="26419">MFSAIIHDYWRSVFTAGEDVFDNADLSVKINPELDEDEKGALLKVDGKSFISLQPETAALLDLTSIHPLSETVLTQKMAEHGLQLYGADNLFYLADGEATGFAEPATNVRQLTTDDAAIFDQFCAKASEEDLDAAYVELDHWLVYGAFENNELVCASSMYAWNQSNLADLGVLTLPDFRGKGYARAVVQAICRHAAEAGFEPQYRCQLDNAASVQLAKATGFKLFGTWDIFVAAPNEEKAA</sequence>
<comment type="caution">
    <text evidence="2">The sequence shown here is derived from an EMBL/GenBank/DDBJ whole genome shotgun (WGS) entry which is preliminary data.</text>
</comment>
<dbReference type="RefSeq" id="WP_343805266.1">
    <property type="nucleotide sequence ID" value="NZ_BAAADE010000003.1"/>
</dbReference>
<dbReference type="PANTHER" id="PTHR31143">
    <property type="match status" value="1"/>
</dbReference>
<dbReference type="PANTHER" id="PTHR31143:SF2">
    <property type="entry name" value="FR47-LIKE DOMAIN-CONTAINING PROTEIN-RELATED"/>
    <property type="match status" value="1"/>
</dbReference>
<evidence type="ECO:0000313" key="2">
    <source>
        <dbReference type="EMBL" id="GAA0605296.1"/>
    </source>
</evidence>
<keyword evidence="3" id="KW-1185">Reference proteome</keyword>
<dbReference type="Proteomes" id="UP001424441">
    <property type="component" value="Unassembled WGS sequence"/>
</dbReference>
<organism evidence="2 3">
    <name type="scientific">Paenochrobactrum glaciei</name>
    <dbReference type="NCBI Taxonomy" id="486407"/>
    <lineage>
        <taxon>Bacteria</taxon>
        <taxon>Pseudomonadati</taxon>
        <taxon>Pseudomonadota</taxon>
        <taxon>Alphaproteobacteria</taxon>
        <taxon>Hyphomicrobiales</taxon>
        <taxon>Brucellaceae</taxon>
        <taxon>Paenochrobactrum</taxon>
    </lineage>
</organism>
<dbReference type="InterPro" id="IPR000182">
    <property type="entry name" value="GNAT_dom"/>
</dbReference>
<gene>
    <name evidence="2" type="ORF">GCM10008943_21080</name>
</gene>
<dbReference type="InterPro" id="IPR016181">
    <property type="entry name" value="Acyl_CoA_acyltransferase"/>
</dbReference>